<gene>
    <name evidence="1" type="ORF">LTR37_009819</name>
</gene>
<protein>
    <submittedName>
        <fullName evidence="1">Uncharacterized protein</fullName>
    </submittedName>
</protein>
<dbReference type="Proteomes" id="UP001281147">
    <property type="component" value="Unassembled WGS sequence"/>
</dbReference>
<name>A0ACC3N828_9PEZI</name>
<proteinExistence type="predicted"/>
<comment type="caution">
    <text evidence="1">The sequence shown here is derived from an EMBL/GenBank/DDBJ whole genome shotgun (WGS) entry which is preliminary data.</text>
</comment>
<evidence type="ECO:0000313" key="1">
    <source>
        <dbReference type="EMBL" id="KAK3711225.1"/>
    </source>
</evidence>
<keyword evidence="2" id="KW-1185">Reference proteome</keyword>
<sequence>MATTITVPREYGYVVATTAFTFFLGAWHGMRIGFFRKASGVGYPKPYADSGDIASASAEKKKQLYLFNCAQRAHGNYNENHPSVAIAMLVTGLRYPIATTVMGVAWSVGRLVYALGYTKKDGSNGKGRLYGSFFWLPQFALFGLAGWCGVKMVL</sequence>
<reference evidence="1" key="1">
    <citation type="submission" date="2023-07" db="EMBL/GenBank/DDBJ databases">
        <title>Black Yeasts Isolated from many extreme environments.</title>
        <authorList>
            <person name="Coleine C."/>
            <person name="Stajich J.E."/>
            <person name="Selbmann L."/>
        </authorList>
    </citation>
    <scope>NUCLEOTIDE SEQUENCE</scope>
    <source>
        <strain evidence="1">CCFEE 5714</strain>
    </source>
</reference>
<evidence type="ECO:0000313" key="2">
    <source>
        <dbReference type="Proteomes" id="UP001281147"/>
    </source>
</evidence>
<dbReference type="EMBL" id="JAUTXU010000078">
    <property type="protein sequence ID" value="KAK3711225.1"/>
    <property type="molecule type" value="Genomic_DNA"/>
</dbReference>
<organism evidence="1 2">
    <name type="scientific">Vermiconidia calcicola</name>
    <dbReference type="NCBI Taxonomy" id="1690605"/>
    <lineage>
        <taxon>Eukaryota</taxon>
        <taxon>Fungi</taxon>
        <taxon>Dikarya</taxon>
        <taxon>Ascomycota</taxon>
        <taxon>Pezizomycotina</taxon>
        <taxon>Dothideomycetes</taxon>
        <taxon>Dothideomycetidae</taxon>
        <taxon>Mycosphaerellales</taxon>
        <taxon>Extremaceae</taxon>
        <taxon>Vermiconidia</taxon>
    </lineage>
</organism>
<accession>A0ACC3N828</accession>